<protein>
    <submittedName>
        <fullName evidence="1">Uncharacterized protein</fullName>
    </submittedName>
</protein>
<accession>A0A7G6YDB0</accession>
<evidence type="ECO:0000313" key="2">
    <source>
        <dbReference type="Proteomes" id="UP000515511"/>
    </source>
</evidence>
<organism evidence="1 2">
    <name type="scientific">Leifsonia shinshuensis</name>
    <dbReference type="NCBI Taxonomy" id="150026"/>
    <lineage>
        <taxon>Bacteria</taxon>
        <taxon>Bacillati</taxon>
        <taxon>Actinomycetota</taxon>
        <taxon>Actinomycetes</taxon>
        <taxon>Micrococcales</taxon>
        <taxon>Microbacteriaceae</taxon>
        <taxon>Leifsonia</taxon>
    </lineage>
</organism>
<proteinExistence type="predicted"/>
<dbReference type="EMBL" id="CP043641">
    <property type="protein sequence ID" value="QNE36475.1"/>
    <property type="molecule type" value="Genomic_DNA"/>
</dbReference>
<dbReference type="KEGG" id="lse:F1C12_16055"/>
<reference evidence="2" key="1">
    <citation type="submission" date="2019-09" db="EMBL/GenBank/DDBJ databases">
        <title>Antimicrobial potential of Antarctic Bacteria.</title>
        <authorList>
            <person name="Benaud N."/>
            <person name="Edwards R.J."/>
            <person name="Ferrari B.C."/>
        </authorList>
    </citation>
    <scope>NUCLEOTIDE SEQUENCE [LARGE SCALE GENOMIC DNA]</scope>
    <source>
        <strain evidence="2">INR9</strain>
    </source>
</reference>
<sequence length="112" mass="13151">MVTYRTLAELEDAHDQERRTAQRRIESADHYLDLYRSRMFQLRETFYTLGAREGVADDPGFRKELQRVSDTADENVAHAGRRIGELEEEYSAMLREHDEQRDCVLAERGDTD</sequence>
<dbReference type="RefSeq" id="WP_185275912.1">
    <property type="nucleotide sequence ID" value="NZ_CP043641.1"/>
</dbReference>
<evidence type="ECO:0000313" key="1">
    <source>
        <dbReference type="EMBL" id="QNE36475.1"/>
    </source>
</evidence>
<gene>
    <name evidence="1" type="ORF">F1C12_16055</name>
</gene>
<name>A0A7G6YDB0_9MICO</name>
<dbReference type="Proteomes" id="UP000515511">
    <property type="component" value="Chromosome"/>
</dbReference>
<dbReference type="AlphaFoldDB" id="A0A7G6YDB0"/>